<sequence>MQVFFLPEVINGLIFDVDLTLYENREYYESMGPLMTERLAEEKGLSVEEMKAELDAVQKKYQAENDGRKLSIGNLFHRFGISFEENVRWRAELFQPEAYLSEDQQLIETLKVLQKHFKIAAVSNNATAIVERTLQVLGVAPFFESTIGLDISLKSKPTMIPFNMTAEKLNLPVTEIVSIGDRVEIDLELPMKHGMGGILIEKIADVYQLPEVLLKTNRNA</sequence>
<dbReference type="HOGENOM" id="CLU_1282734_0_0_10"/>
<organism evidence="3 4">
    <name type="scientific">Chloroherpeton thalassium (strain ATCC 35110 / GB-78)</name>
    <dbReference type="NCBI Taxonomy" id="517418"/>
    <lineage>
        <taxon>Bacteria</taxon>
        <taxon>Pseudomonadati</taxon>
        <taxon>Chlorobiota</taxon>
        <taxon>Chlorobiia</taxon>
        <taxon>Chlorobiales</taxon>
        <taxon>Chloroherpetonaceae</taxon>
        <taxon>Chloroherpeton</taxon>
    </lineage>
</organism>
<dbReference type="Gene3D" id="3.40.50.1000">
    <property type="entry name" value="HAD superfamily/HAD-like"/>
    <property type="match status" value="1"/>
</dbReference>
<dbReference type="Pfam" id="PF00702">
    <property type="entry name" value="Hydrolase"/>
    <property type="match status" value="1"/>
</dbReference>
<keyword evidence="2" id="KW-0175">Coiled coil</keyword>
<keyword evidence="1 3" id="KW-0378">Hydrolase</keyword>
<dbReference type="Proteomes" id="UP000001208">
    <property type="component" value="Chromosome"/>
</dbReference>
<dbReference type="RefSeq" id="WP_012500188.1">
    <property type="nucleotide sequence ID" value="NC_011026.1"/>
</dbReference>
<dbReference type="InterPro" id="IPR036412">
    <property type="entry name" value="HAD-like_sf"/>
</dbReference>
<dbReference type="AlphaFoldDB" id="B3QSQ7"/>
<evidence type="ECO:0000313" key="4">
    <source>
        <dbReference type="Proteomes" id="UP000001208"/>
    </source>
</evidence>
<accession>B3QSQ7</accession>
<dbReference type="eggNOG" id="COG0637">
    <property type="taxonomic scope" value="Bacteria"/>
</dbReference>
<dbReference type="SFLD" id="SFLDG01129">
    <property type="entry name" value="C1.5:_HAD__Beta-PGM__Phosphata"/>
    <property type="match status" value="1"/>
</dbReference>
<name>B3QSQ7_CHLT3</name>
<gene>
    <name evidence="3" type="ordered locus">Ctha_1646</name>
</gene>
<proteinExistence type="predicted"/>
<dbReference type="KEGG" id="cts:Ctha_1646"/>
<dbReference type="STRING" id="517418.Ctha_1646"/>
<dbReference type="Gene3D" id="1.10.150.520">
    <property type="match status" value="1"/>
</dbReference>
<dbReference type="SFLD" id="SFLDS00003">
    <property type="entry name" value="Haloacid_Dehalogenase"/>
    <property type="match status" value="1"/>
</dbReference>
<evidence type="ECO:0000313" key="3">
    <source>
        <dbReference type="EMBL" id="ACF14104.1"/>
    </source>
</evidence>
<feature type="coiled-coil region" evidence="2">
    <location>
        <begin position="40"/>
        <end position="67"/>
    </location>
</feature>
<dbReference type="PANTHER" id="PTHR43316">
    <property type="entry name" value="HYDROLASE, HALOACID DELAHOGENASE-RELATED"/>
    <property type="match status" value="1"/>
</dbReference>
<dbReference type="PANTHER" id="PTHR43316:SF3">
    <property type="entry name" value="HALOACID DEHALOGENASE, TYPE II (AFU_ORTHOLOGUE AFUA_2G07750)-RELATED"/>
    <property type="match status" value="1"/>
</dbReference>
<dbReference type="EMBL" id="CP001100">
    <property type="protein sequence ID" value="ACF14104.1"/>
    <property type="molecule type" value="Genomic_DNA"/>
</dbReference>
<dbReference type="InterPro" id="IPR023214">
    <property type="entry name" value="HAD_sf"/>
</dbReference>
<evidence type="ECO:0000256" key="2">
    <source>
        <dbReference type="SAM" id="Coils"/>
    </source>
</evidence>
<dbReference type="SUPFAM" id="SSF56784">
    <property type="entry name" value="HAD-like"/>
    <property type="match status" value="1"/>
</dbReference>
<protein>
    <submittedName>
        <fullName evidence="3">Haloacid dehalogenase domain protein hydrolase</fullName>
    </submittedName>
</protein>
<dbReference type="InterPro" id="IPR051540">
    <property type="entry name" value="S-2-haloacid_dehalogenase"/>
</dbReference>
<dbReference type="OrthoDB" id="358703at2"/>
<reference evidence="3 4" key="1">
    <citation type="submission" date="2008-06" db="EMBL/GenBank/DDBJ databases">
        <title>Complete sequence of Chloroherpeton thalassium ATCC 35110.</title>
        <authorList>
            <consortium name="US DOE Joint Genome Institute"/>
            <person name="Lucas S."/>
            <person name="Copeland A."/>
            <person name="Lapidus A."/>
            <person name="Glavina del Rio T."/>
            <person name="Dalin E."/>
            <person name="Tice H."/>
            <person name="Bruce D."/>
            <person name="Goodwin L."/>
            <person name="Pitluck S."/>
            <person name="Schmutz J."/>
            <person name="Larimer F."/>
            <person name="Land M."/>
            <person name="Hauser L."/>
            <person name="Kyrpides N."/>
            <person name="Mikhailova N."/>
            <person name="Liu Z."/>
            <person name="Li T."/>
            <person name="Zhao F."/>
            <person name="Overmann J."/>
            <person name="Bryant D.A."/>
            <person name="Richardson P."/>
        </authorList>
    </citation>
    <scope>NUCLEOTIDE SEQUENCE [LARGE SCALE GENOMIC DNA]</scope>
    <source>
        <strain evidence="4">ATCC 35110 / GB-78</strain>
    </source>
</reference>
<evidence type="ECO:0000256" key="1">
    <source>
        <dbReference type="ARBA" id="ARBA00022801"/>
    </source>
</evidence>
<keyword evidence="4" id="KW-1185">Reference proteome</keyword>
<dbReference type="GO" id="GO:0016787">
    <property type="term" value="F:hydrolase activity"/>
    <property type="evidence" value="ECO:0007669"/>
    <property type="project" value="UniProtKB-KW"/>
</dbReference>